<keyword evidence="8" id="KW-1185">Reference proteome</keyword>
<comment type="subcellular location">
    <subcellularLocation>
        <location evidence="1">Membrane</location>
        <topology evidence="1">Multi-pass membrane protein</topology>
    </subcellularLocation>
</comment>
<dbReference type="RefSeq" id="WP_094785713.1">
    <property type="nucleotide sequence ID" value="NZ_NDXW01000001.1"/>
</dbReference>
<evidence type="ECO:0000256" key="6">
    <source>
        <dbReference type="SAM" id="Phobius"/>
    </source>
</evidence>
<organism evidence="7 8">
    <name type="scientific">Zooshikella ganghwensis</name>
    <dbReference type="NCBI Taxonomy" id="202772"/>
    <lineage>
        <taxon>Bacteria</taxon>
        <taxon>Pseudomonadati</taxon>
        <taxon>Pseudomonadota</taxon>
        <taxon>Gammaproteobacteria</taxon>
        <taxon>Oceanospirillales</taxon>
        <taxon>Zooshikellaceae</taxon>
        <taxon>Zooshikella</taxon>
    </lineage>
</organism>
<feature type="transmembrane region" description="Helical" evidence="6">
    <location>
        <begin position="96"/>
        <end position="118"/>
    </location>
</feature>
<comment type="caution">
    <text evidence="7">The sequence shown here is derived from an EMBL/GenBank/DDBJ whole genome shotgun (WGS) entry which is preliminary data.</text>
</comment>
<keyword evidence="4 6" id="KW-1133">Transmembrane helix</keyword>
<evidence type="ECO:0000313" key="7">
    <source>
        <dbReference type="EMBL" id="RDH42175.1"/>
    </source>
</evidence>
<evidence type="ECO:0000256" key="4">
    <source>
        <dbReference type="ARBA" id="ARBA00022989"/>
    </source>
</evidence>
<comment type="similarity">
    <text evidence="2">Belongs to the UPF0382 family.</text>
</comment>
<evidence type="ECO:0000256" key="3">
    <source>
        <dbReference type="ARBA" id="ARBA00022692"/>
    </source>
</evidence>
<evidence type="ECO:0000256" key="5">
    <source>
        <dbReference type="ARBA" id="ARBA00023136"/>
    </source>
</evidence>
<gene>
    <name evidence="7" type="ORF">B9G39_01235</name>
</gene>
<dbReference type="InterPro" id="IPR006696">
    <property type="entry name" value="DUF423"/>
</dbReference>
<keyword evidence="3 6" id="KW-0812">Transmembrane</keyword>
<sequence length="130" mass="14316">MNYRWLHVSGVSGLLAVAFGAFGAHSLQPSMTSELQAVYETAVNYHFYHTFALLAVALLGAHIKHSMINWVGYCFLMGVLLFSGSLYLLSITGIRWLGMVTPLGGILLLSGWLLLVVLARKHARLRLKAD</sequence>
<feature type="transmembrane region" description="Helical" evidence="6">
    <location>
        <begin position="70"/>
        <end position="90"/>
    </location>
</feature>
<dbReference type="PANTHER" id="PTHR43461">
    <property type="entry name" value="TRANSMEMBRANE PROTEIN 256"/>
    <property type="match status" value="1"/>
</dbReference>
<evidence type="ECO:0000313" key="8">
    <source>
        <dbReference type="Proteomes" id="UP000257039"/>
    </source>
</evidence>
<keyword evidence="5 6" id="KW-0472">Membrane</keyword>
<accession>A0A4P9VGB5</accession>
<dbReference type="AlphaFoldDB" id="A0A4P9VGB5"/>
<evidence type="ECO:0000256" key="2">
    <source>
        <dbReference type="ARBA" id="ARBA00009694"/>
    </source>
</evidence>
<dbReference type="GO" id="GO:0005886">
    <property type="term" value="C:plasma membrane"/>
    <property type="evidence" value="ECO:0007669"/>
    <property type="project" value="TreeGrafter"/>
</dbReference>
<dbReference type="PANTHER" id="PTHR43461:SF1">
    <property type="entry name" value="TRANSMEMBRANE PROTEIN 256"/>
    <property type="match status" value="1"/>
</dbReference>
<dbReference type="Proteomes" id="UP000257039">
    <property type="component" value="Unassembled WGS sequence"/>
</dbReference>
<feature type="transmembrane region" description="Helical" evidence="6">
    <location>
        <begin position="47"/>
        <end position="63"/>
    </location>
</feature>
<evidence type="ECO:0000256" key="1">
    <source>
        <dbReference type="ARBA" id="ARBA00004141"/>
    </source>
</evidence>
<dbReference type="Pfam" id="PF04241">
    <property type="entry name" value="DUF423"/>
    <property type="match status" value="1"/>
</dbReference>
<proteinExistence type="inferred from homology"/>
<protein>
    <submittedName>
        <fullName evidence="7">DUF423 domain-containing protein</fullName>
    </submittedName>
</protein>
<dbReference type="EMBL" id="NDXW01000001">
    <property type="protein sequence ID" value="RDH42175.1"/>
    <property type="molecule type" value="Genomic_DNA"/>
</dbReference>
<reference evidence="7 8" key="1">
    <citation type="submission" date="2017-04" db="EMBL/GenBank/DDBJ databases">
        <title>Draft genome sequence of Zooshikella ganghwensis VG4 isolated from Red Sea sediments.</title>
        <authorList>
            <person name="Rehman Z."/>
            <person name="Alam I."/>
            <person name="Kamau A."/>
            <person name="Bajic V."/>
            <person name="Leiknes T."/>
        </authorList>
    </citation>
    <scope>NUCLEOTIDE SEQUENCE [LARGE SCALE GENOMIC DNA]</scope>
    <source>
        <strain evidence="7 8">VG4</strain>
    </source>
</reference>
<name>A0A4P9VGB5_9GAMM</name>